<protein>
    <submittedName>
        <fullName evidence="1">Uncharacterized protein</fullName>
    </submittedName>
</protein>
<dbReference type="AlphaFoldDB" id="A0A9W9WQT6"/>
<keyword evidence="2" id="KW-1185">Reference proteome</keyword>
<sequence>MMAATEYEDGGIRVDDIANNNAKLEEKATQETGEDVYIDKEDTKVRELLSSESVRAVLLRKQSQPGCARVEPDEKEANEKPSKYTLTEKLDGTVLVVAKQKESIILLGNITVRCFRRRP</sequence>
<comment type="caution">
    <text evidence="1">The sequence shown here is derived from an EMBL/GenBank/DDBJ whole genome shotgun (WGS) entry which is preliminary data.</text>
</comment>
<evidence type="ECO:0000313" key="1">
    <source>
        <dbReference type="EMBL" id="KAJ5471991.1"/>
    </source>
</evidence>
<dbReference type="EMBL" id="JAPWDQ010000013">
    <property type="protein sequence ID" value="KAJ5471991.1"/>
    <property type="molecule type" value="Genomic_DNA"/>
</dbReference>
<proteinExistence type="predicted"/>
<dbReference type="GeneID" id="81628405"/>
<name>A0A9W9WQT6_9EURO</name>
<gene>
    <name evidence="1" type="ORF">N7539_008560</name>
</gene>
<evidence type="ECO:0000313" key="2">
    <source>
        <dbReference type="Proteomes" id="UP001148312"/>
    </source>
</evidence>
<organism evidence="1 2">
    <name type="scientific">Penicillium diatomitis</name>
    <dbReference type="NCBI Taxonomy" id="2819901"/>
    <lineage>
        <taxon>Eukaryota</taxon>
        <taxon>Fungi</taxon>
        <taxon>Dikarya</taxon>
        <taxon>Ascomycota</taxon>
        <taxon>Pezizomycotina</taxon>
        <taxon>Eurotiomycetes</taxon>
        <taxon>Eurotiomycetidae</taxon>
        <taxon>Eurotiales</taxon>
        <taxon>Aspergillaceae</taxon>
        <taxon>Penicillium</taxon>
    </lineage>
</organism>
<reference evidence="1" key="1">
    <citation type="submission" date="2022-12" db="EMBL/GenBank/DDBJ databases">
        <authorList>
            <person name="Petersen C."/>
        </authorList>
    </citation>
    <scope>NUCLEOTIDE SEQUENCE</scope>
    <source>
        <strain evidence="1">IBT 30728</strain>
    </source>
</reference>
<dbReference type="Proteomes" id="UP001148312">
    <property type="component" value="Unassembled WGS sequence"/>
</dbReference>
<dbReference type="RefSeq" id="XP_056786537.1">
    <property type="nucleotide sequence ID" value="XM_056938155.1"/>
</dbReference>
<accession>A0A9W9WQT6</accession>
<reference evidence="1" key="2">
    <citation type="journal article" date="2023" name="IMA Fungus">
        <title>Comparative genomic study of the Penicillium genus elucidates a diverse pangenome and 15 lateral gene transfer events.</title>
        <authorList>
            <person name="Petersen C."/>
            <person name="Sorensen T."/>
            <person name="Nielsen M.R."/>
            <person name="Sondergaard T.E."/>
            <person name="Sorensen J.L."/>
            <person name="Fitzpatrick D.A."/>
            <person name="Frisvad J.C."/>
            <person name="Nielsen K.L."/>
        </authorList>
    </citation>
    <scope>NUCLEOTIDE SEQUENCE</scope>
    <source>
        <strain evidence="1">IBT 30728</strain>
    </source>
</reference>